<sequence>MQDNTTLDTNLTRVGSRAIVLGLAAIVAILAVAAVLLFINLPDTNAFNARVERIFIENTNLSEQAELRLLEILAQSGTTFSEVLVSYRMVIFVLLVFASALLITSLVLVLSLIGLNRRLATVQKAGIQVSSLVISRAERKVYINDLEFNLTEAAVETLAVLAEARMDGDMLSGTQLESVISGRREADCEEAAGATRIKRLRDSLGNQIVTELLVRNIARQGYMLTVEKDVIRMI</sequence>
<evidence type="ECO:0000313" key="3">
    <source>
        <dbReference type="Proteomes" id="UP000245911"/>
    </source>
</evidence>
<feature type="transmembrane region" description="Helical" evidence="1">
    <location>
        <begin position="89"/>
        <end position="115"/>
    </location>
</feature>
<keyword evidence="1" id="KW-0472">Membrane</keyword>
<protein>
    <recommendedName>
        <fullName evidence="4">OmpR/PhoB-type domain-containing protein</fullName>
    </recommendedName>
</protein>
<keyword evidence="1" id="KW-1133">Transmembrane helix</keyword>
<dbReference type="GO" id="GO:0006355">
    <property type="term" value="P:regulation of DNA-templated transcription"/>
    <property type="evidence" value="ECO:0007669"/>
    <property type="project" value="InterPro"/>
</dbReference>
<gene>
    <name evidence="2" type="ORF">DDE20_12735</name>
</gene>
<accession>A0A2T8HSZ2</accession>
<comment type="caution">
    <text evidence="2">The sequence shown here is derived from an EMBL/GenBank/DDBJ whole genome shotgun (WGS) entry which is preliminary data.</text>
</comment>
<evidence type="ECO:0000313" key="2">
    <source>
        <dbReference type="EMBL" id="PVH28432.1"/>
    </source>
</evidence>
<dbReference type="SUPFAM" id="SSF46894">
    <property type="entry name" value="C-terminal effector domain of the bipartite response regulators"/>
    <property type="match status" value="1"/>
</dbReference>
<name>A0A2T8HSZ2_9RHOB</name>
<dbReference type="EMBL" id="QDKM01000005">
    <property type="protein sequence ID" value="PVH28432.1"/>
    <property type="molecule type" value="Genomic_DNA"/>
</dbReference>
<feature type="transmembrane region" description="Helical" evidence="1">
    <location>
        <begin position="18"/>
        <end position="39"/>
    </location>
</feature>
<dbReference type="Gene3D" id="1.10.10.10">
    <property type="entry name" value="Winged helix-like DNA-binding domain superfamily/Winged helix DNA-binding domain"/>
    <property type="match status" value="1"/>
</dbReference>
<proteinExistence type="predicted"/>
<dbReference type="InterPro" id="IPR036388">
    <property type="entry name" value="WH-like_DNA-bd_sf"/>
</dbReference>
<evidence type="ECO:0000256" key="1">
    <source>
        <dbReference type="SAM" id="Phobius"/>
    </source>
</evidence>
<keyword evidence="3" id="KW-1185">Reference proteome</keyword>
<dbReference type="Proteomes" id="UP000245911">
    <property type="component" value="Unassembled WGS sequence"/>
</dbReference>
<reference evidence="2 3" key="1">
    <citation type="submission" date="2018-04" db="EMBL/GenBank/DDBJ databases">
        <title>Pararhodobacter oceanense sp. nov., isolated from marine intertidal sediment.</title>
        <authorList>
            <person name="Wang X.-L."/>
            <person name="Du Z.-J."/>
        </authorList>
    </citation>
    <scope>NUCLEOTIDE SEQUENCE [LARGE SCALE GENOMIC DNA]</scope>
    <source>
        <strain evidence="2 3">AM505</strain>
    </source>
</reference>
<organism evidence="2 3">
    <name type="scientific">Pararhodobacter oceanensis</name>
    <dbReference type="NCBI Taxonomy" id="2172121"/>
    <lineage>
        <taxon>Bacteria</taxon>
        <taxon>Pseudomonadati</taxon>
        <taxon>Pseudomonadota</taxon>
        <taxon>Alphaproteobacteria</taxon>
        <taxon>Rhodobacterales</taxon>
        <taxon>Paracoccaceae</taxon>
        <taxon>Pararhodobacter</taxon>
    </lineage>
</organism>
<dbReference type="AlphaFoldDB" id="A0A2T8HSZ2"/>
<dbReference type="GO" id="GO:0003677">
    <property type="term" value="F:DNA binding"/>
    <property type="evidence" value="ECO:0007669"/>
    <property type="project" value="InterPro"/>
</dbReference>
<dbReference type="RefSeq" id="WP_116558884.1">
    <property type="nucleotide sequence ID" value="NZ_JBLWXM010000020.1"/>
</dbReference>
<dbReference type="InterPro" id="IPR016032">
    <property type="entry name" value="Sig_transdc_resp-reg_C-effctor"/>
</dbReference>
<evidence type="ECO:0008006" key="4">
    <source>
        <dbReference type="Google" id="ProtNLM"/>
    </source>
</evidence>
<dbReference type="OrthoDB" id="7842088at2"/>
<keyword evidence="1" id="KW-0812">Transmembrane</keyword>